<evidence type="ECO:0000313" key="10">
    <source>
        <dbReference type="EMBL" id="CAF1438990.1"/>
    </source>
</evidence>
<evidence type="ECO:0000256" key="2">
    <source>
        <dbReference type="ARBA" id="ARBA00011981"/>
    </source>
</evidence>
<evidence type="ECO:0000313" key="11">
    <source>
        <dbReference type="Proteomes" id="UP000663864"/>
    </source>
</evidence>
<dbReference type="EMBL" id="CAJNOT010004617">
    <property type="protein sequence ID" value="CAF1438990.1"/>
    <property type="molecule type" value="Genomic_DNA"/>
</dbReference>
<evidence type="ECO:0000256" key="3">
    <source>
        <dbReference type="ARBA" id="ARBA00023002"/>
    </source>
</evidence>
<feature type="domain" description="Alcohol dehydrogenase-like C-terminal" evidence="8">
    <location>
        <begin position="153"/>
        <end position="286"/>
    </location>
</feature>
<evidence type="ECO:0000259" key="9">
    <source>
        <dbReference type="Pfam" id="PF16884"/>
    </source>
</evidence>
<dbReference type="PANTHER" id="PTHR43205">
    <property type="entry name" value="PROSTAGLANDIN REDUCTASE"/>
    <property type="match status" value="1"/>
</dbReference>
<dbReference type="AlphaFoldDB" id="A0A815P0K4"/>
<feature type="non-terminal residue" evidence="10">
    <location>
        <position position="1"/>
    </location>
</feature>
<dbReference type="PANTHER" id="PTHR43205:SF7">
    <property type="entry name" value="PROSTAGLANDIN REDUCTASE 1"/>
    <property type="match status" value="1"/>
</dbReference>
<sequence length="312" mass="34541">MVKALHWTRPHEFNGEVTEKDLVLVEEDISENLKDGEVLCEAIYLTVDPYMRIHGELIGKNKTMFGETCCKVIKTRNGAFPVGTLVKSTSGWRTHFVSPDGKDLQPISFDLESLSPSVTLGVLGMPGMTAYFGLRLCEPKAGEVCVVNAAAGAVGSIVGQLAKIKGLTVIGFAGTDDKCDWLTKELNFDYAFNYKNISITDALKRAAPNGVDVFFDNVGGDFFHEMLTKHMAQYGRVCICGSISNYNDKEKKKYPQLNMDIIMQEVTLRGIYITTYIREFGAALAEMVPLVKKGDIKFKETVFDGFDKMPQA</sequence>
<dbReference type="FunFam" id="3.40.50.720:FF:000121">
    <property type="entry name" value="Prostaglandin reductase 2"/>
    <property type="match status" value="1"/>
</dbReference>
<dbReference type="Gene3D" id="3.90.180.10">
    <property type="entry name" value="Medium-chain alcohol dehydrogenases, catalytic domain"/>
    <property type="match status" value="1"/>
</dbReference>
<comment type="catalytic activity">
    <reaction evidence="7">
        <text>13,14-dihydro-15-oxo-prostaglandin E1 + NADP(+) = 15-oxoprostaglandin E1 + NADPH + H(+)</text>
        <dbReference type="Rhea" id="RHEA:50584"/>
        <dbReference type="ChEBI" id="CHEBI:15378"/>
        <dbReference type="ChEBI" id="CHEBI:57401"/>
        <dbReference type="ChEBI" id="CHEBI:57783"/>
        <dbReference type="ChEBI" id="CHEBI:58349"/>
        <dbReference type="ChEBI" id="CHEBI:133408"/>
    </reaction>
    <physiologicalReaction direction="right-to-left" evidence="7">
        <dbReference type="Rhea" id="RHEA:50586"/>
    </physiologicalReaction>
</comment>
<comment type="similarity">
    <text evidence="1">Belongs to the NADP-dependent oxidoreductase L4BD family.</text>
</comment>
<dbReference type="InterPro" id="IPR036291">
    <property type="entry name" value="NAD(P)-bd_dom_sf"/>
</dbReference>
<dbReference type="InterPro" id="IPR045010">
    <property type="entry name" value="MDR_fam"/>
</dbReference>
<dbReference type="SUPFAM" id="SSF50129">
    <property type="entry name" value="GroES-like"/>
    <property type="match status" value="1"/>
</dbReference>
<dbReference type="GO" id="GO:0047522">
    <property type="term" value="F:15-oxoprostaglandin 13-reductase [NAD(P)+] activity"/>
    <property type="evidence" value="ECO:0007669"/>
    <property type="project" value="UniProtKB-EC"/>
</dbReference>
<comment type="catalytic activity">
    <reaction evidence="5">
        <text>13,14-dihydro-15-oxo-prostaglandin F1alpha + NADP(+) = 15-oxoprostaglandin F1alpha + NADPH + H(+)</text>
        <dbReference type="Rhea" id="RHEA:50592"/>
        <dbReference type="ChEBI" id="CHEBI:15378"/>
        <dbReference type="ChEBI" id="CHEBI:57783"/>
        <dbReference type="ChEBI" id="CHEBI:58349"/>
        <dbReference type="ChEBI" id="CHEBI:79072"/>
        <dbReference type="ChEBI" id="CHEBI:133411"/>
    </reaction>
    <physiologicalReaction direction="right-to-left" evidence="5">
        <dbReference type="Rhea" id="RHEA:50594"/>
    </physiologicalReaction>
</comment>
<dbReference type="EC" id="1.3.1.48" evidence="2"/>
<name>A0A815P0K4_9BILA</name>
<dbReference type="Pfam" id="PF00107">
    <property type="entry name" value="ADH_zinc_N"/>
    <property type="match status" value="1"/>
</dbReference>
<proteinExistence type="inferred from homology"/>
<evidence type="ECO:0000256" key="5">
    <source>
        <dbReference type="ARBA" id="ARBA00047878"/>
    </source>
</evidence>
<protein>
    <recommendedName>
        <fullName evidence="4">15-oxoprostaglandin 13-reductase</fullName>
        <ecNumber evidence="2">1.3.1.48</ecNumber>
    </recommendedName>
    <alternativeName>
        <fullName evidence="4">15-oxoprostaglandin 13-reductase</fullName>
    </alternativeName>
</protein>
<evidence type="ECO:0000256" key="6">
    <source>
        <dbReference type="ARBA" id="ARBA00048290"/>
    </source>
</evidence>
<keyword evidence="3" id="KW-0560">Oxidoreductase</keyword>
<dbReference type="InterPro" id="IPR041694">
    <property type="entry name" value="ADH_N_2"/>
</dbReference>
<dbReference type="Gene3D" id="3.40.50.720">
    <property type="entry name" value="NAD(P)-binding Rossmann-like Domain"/>
    <property type="match status" value="1"/>
</dbReference>
<evidence type="ECO:0000259" key="8">
    <source>
        <dbReference type="Pfam" id="PF00107"/>
    </source>
</evidence>
<evidence type="ECO:0000256" key="1">
    <source>
        <dbReference type="ARBA" id="ARBA00010460"/>
    </source>
</evidence>
<organism evidence="10 11">
    <name type="scientific">Rotaria sordida</name>
    <dbReference type="NCBI Taxonomy" id="392033"/>
    <lineage>
        <taxon>Eukaryota</taxon>
        <taxon>Metazoa</taxon>
        <taxon>Spiralia</taxon>
        <taxon>Gnathifera</taxon>
        <taxon>Rotifera</taxon>
        <taxon>Eurotatoria</taxon>
        <taxon>Bdelloidea</taxon>
        <taxon>Philodinida</taxon>
        <taxon>Philodinidae</taxon>
        <taxon>Rotaria</taxon>
    </lineage>
</organism>
<dbReference type="Proteomes" id="UP000663864">
    <property type="component" value="Unassembled WGS sequence"/>
</dbReference>
<dbReference type="InterPro" id="IPR013149">
    <property type="entry name" value="ADH-like_C"/>
</dbReference>
<accession>A0A815P0K4</accession>
<feature type="domain" description="Oxidoreductase N-terminal" evidence="9">
    <location>
        <begin position="7"/>
        <end position="106"/>
    </location>
</feature>
<comment type="catalytic activity">
    <reaction evidence="6">
        <text>13,14-dihydro-15-oxo-PGF2alpha + NADP(+) = 15-oxoprostaglandin F2alpha + NADPH + H(+)</text>
        <dbReference type="Rhea" id="RHEA:50588"/>
        <dbReference type="ChEBI" id="CHEBI:15378"/>
        <dbReference type="ChEBI" id="CHEBI:57783"/>
        <dbReference type="ChEBI" id="CHEBI:58349"/>
        <dbReference type="ChEBI" id="CHEBI:133374"/>
        <dbReference type="ChEBI" id="CHEBI:133409"/>
    </reaction>
    <physiologicalReaction direction="right-to-left" evidence="6">
        <dbReference type="Rhea" id="RHEA:50590"/>
    </physiologicalReaction>
</comment>
<dbReference type="InterPro" id="IPR011032">
    <property type="entry name" value="GroES-like_sf"/>
</dbReference>
<reference evidence="10" key="1">
    <citation type="submission" date="2021-02" db="EMBL/GenBank/DDBJ databases">
        <authorList>
            <person name="Nowell W R."/>
        </authorList>
    </citation>
    <scope>NUCLEOTIDE SEQUENCE</scope>
</reference>
<evidence type="ECO:0000256" key="7">
    <source>
        <dbReference type="ARBA" id="ARBA00049070"/>
    </source>
</evidence>
<dbReference type="Pfam" id="PF16884">
    <property type="entry name" value="ADH_N_2"/>
    <property type="match status" value="1"/>
</dbReference>
<comment type="caution">
    <text evidence="10">The sequence shown here is derived from an EMBL/GenBank/DDBJ whole genome shotgun (WGS) entry which is preliminary data.</text>
</comment>
<gene>
    <name evidence="10" type="ORF">ZHD862_LOCUS34731</name>
</gene>
<evidence type="ECO:0000256" key="4">
    <source>
        <dbReference type="ARBA" id="ARBA00033119"/>
    </source>
</evidence>
<dbReference type="GO" id="GO:0006693">
    <property type="term" value="P:prostaglandin metabolic process"/>
    <property type="evidence" value="ECO:0007669"/>
    <property type="project" value="TreeGrafter"/>
</dbReference>
<dbReference type="SUPFAM" id="SSF51735">
    <property type="entry name" value="NAD(P)-binding Rossmann-fold domains"/>
    <property type="match status" value="1"/>
</dbReference>